<reference evidence="1 2" key="1">
    <citation type="submission" date="2015-02" db="EMBL/GenBank/DDBJ databases">
        <title>Draft genome of a novel marine cyanobacterium (Chroococcales) isolated from South Atlantic Ocean.</title>
        <authorList>
            <person name="Rigonato J."/>
            <person name="Alvarenga D.O."/>
            <person name="Branco L.H."/>
            <person name="Varani A.M."/>
            <person name="Brandini F.P."/>
            <person name="Fiore M.F."/>
        </authorList>
    </citation>
    <scope>NUCLEOTIDE SEQUENCE [LARGE SCALE GENOMIC DNA]</scope>
    <source>
        <strain evidence="1 2">CENA595</strain>
    </source>
</reference>
<comment type="caution">
    <text evidence="1">The sequence shown here is derived from an EMBL/GenBank/DDBJ whole genome shotgun (WGS) entry which is preliminary data.</text>
</comment>
<evidence type="ECO:0000313" key="1">
    <source>
        <dbReference type="EMBL" id="KJH72301.1"/>
    </source>
</evidence>
<name>A0A0D8ZYM2_9CYAN</name>
<protein>
    <submittedName>
        <fullName evidence="1">Uncharacterized protein</fullName>
    </submittedName>
</protein>
<sequence>MHEFETMSMAELKSYVISHRDDDAAWAKYIALLVASEQKLYPAPIDQKGVEIMEQAFRERLGLPQEGES</sequence>
<gene>
    <name evidence="1" type="ORF">UH38_07715</name>
</gene>
<organism evidence="1 2">
    <name type="scientific">Aliterella atlantica CENA595</name>
    <dbReference type="NCBI Taxonomy" id="1618023"/>
    <lineage>
        <taxon>Bacteria</taxon>
        <taxon>Bacillati</taxon>
        <taxon>Cyanobacteriota</taxon>
        <taxon>Cyanophyceae</taxon>
        <taxon>Chroococcidiopsidales</taxon>
        <taxon>Aliterellaceae</taxon>
        <taxon>Aliterella</taxon>
    </lineage>
</organism>
<dbReference type="AlphaFoldDB" id="A0A0D8ZYM2"/>
<dbReference type="RefSeq" id="WP_045054063.1">
    <property type="nucleotide sequence ID" value="NZ_CAWMDP010000038.1"/>
</dbReference>
<dbReference type="InterPro" id="IPR054053">
    <property type="entry name" value="DUF6887"/>
</dbReference>
<dbReference type="EMBL" id="JYON01000006">
    <property type="protein sequence ID" value="KJH72301.1"/>
    <property type="molecule type" value="Genomic_DNA"/>
</dbReference>
<dbReference type="OrthoDB" id="426753at2"/>
<dbReference type="Pfam" id="PF21826">
    <property type="entry name" value="DUF6887"/>
    <property type="match status" value="1"/>
</dbReference>
<keyword evidence="2" id="KW-1185">Reference proteome</keyword>
<proteinExistence type="predicted"/>
<accession>A0A0D8ZYM2</accession>
<dbReference type="Proteomes" id="UP000032452">
    <property type="component" value="Unassembled WGS sequence"/>
</dbReference>
<evidence type="ECO:0000313" key="2">
    <source>
        <dbReference type="Proteomes" id="UP000032452"/>
    </source>
</evidence>